<dbReference type="PANTHER" id="PTHR10701:SF5">
    <property type="entry name" value="N-ALPHA-ACETYLTRANSFERASE 38, NATC AUXILIARY SUBUNIT"/>
    <property type="match status" value="1"/>
</dbReference>
<dbReference type="InterPro" id="IPR001163">
    <property type="entry name" value="Sm_dom_euk/arc"/>
</dbReference>
<sequence length="164" mass="18220">MTTRASVPAQRQGGSLAASLLAHSPNLQNTSDSSLARLQPQYSLRPPSLAFGAPVRHAMEKDEARLYLSSILNKNLRVLTTDGRLFWGSFKCTDPDKNIVLASTYEYRQPSSKQRSEAAEKAGNKNVTLDMTSRYLGLVVVPGEHIVRIEVEEFASQQRNQIFI</sequence>
<dbReference type="EMBL" id="LKCW01000168">
    <property type="protein sequence ID" value="KPM37355.1"/>
    <property type="molecule type" value="Genomic_DNA"/>
</dbReference>
<dbReference type="GO" id="GO:0031417">
    <property type="term" value="C:NatC complex"/>
    <property type="evidence" value="ECO:0007669"/>
    <property type="project" value="InterPro"/>
</dbReference>
<dbReference type="AlphaFoldDB" id="A0A0P7BAC2"/>
<comment type="caution">
    <text evidence="2">The sequence shown here is derived from an EMBL/GenBank/DDBJ whole genome shotgun (WGS) entry which is preliminary data.</text>
</comment>
<reference evidence="2 3" key="1">
    <citation type="submission" date="2015-09" db="EMBL/GenBank/DDBJ databases">
        <title>Draft genome of a European isolate of the apple canker pathogen Neonectria ditissima.</title>
        <authorList>
            <person name="Gomez-Cortecero A."/>
            <person name="Harrison R.J."/>
            <person name="Armitage A.D."/>
        </authorList>
    </citation>
    <scope>NUCLEOTIDE SEQUENCE [LARGE SCALE GENOMIC DNA]</scope>
    <source>
        <strain evidence="2 3">R09/05</strain>
    </source>
</reference>
<dbReference type="InterPro" id="IPR010920">
    <property type="entry name" value="LSM_dom_sf"/>
</dbReference>
<evidence type="ECO:0000259" key="1">
    <source>
        <dbReference type="SMART" id="SM00651"/>
    </source>
</evidence>
<name>A0A0P7BAC2_9HYPO</name>
<evidence type="ECO:0000313" key="3">
    <source>
        <dbReference type="Proteomes" id="UP000050424"/>
    </source>
</evidence>
<dbReference type="SUPFAM" id="SSF50182">
    <property type="entry name" value="Sm-like ribonucleoproteins"/>
    <property type="match status" value="1"/>
</dbReference>
<dbReference type="OrthoDB" id="368909at2759"/>
<dbReference type="InterPro" id="IPR050914">
    <property type="entry name" value="snRNP_SmB/NAA38-like"/>
</dbReference>
<accession>A0A0P7BAC2</accession>
<dbReference type="SMART" id="SM00651">
    <property type="entry name" value="Sm"/>
    <property type="match status" value="1"/>
</dbReference>
<dbReference type="Gene3D" id="2.30.30.100">
    <property type="match status" value="1"/>
</dbReference>
<dbReference type="InterPro" id="IPR034110">
    <property type="entry name" value="LSMD1_Sm"/>
</dbReference>
<organism evidence="2 3">
    <name type="scientific">Neonectria ditissima</name>
    <dbReference type="NCBI Taxonomy" id="78410"/>
    <lineage>
        <taxon>Eukaryota</taxon>
        <taxon>Fungi</taxon>
        <taxon>Dikarya</taxon>
        <taxon>Ascomycota</taxon>
        <taxon>Pezizomycotina</taxon>
        <taxon>Sordariomycetes</taxon>
        <taxon>Hypocreomycetidae</taxon>
        <taxon>Hypocreales</taxon>
        <taxon>Nectriaceae</taxon>
        <taxon>Neonectria</taxon>
    </lineage>
</organism>
<keyword evidence="3" id="KW-1185">Reference proteome</keyword>
<protein>
    <recommendedName>
        <fullName evidence="1">Sm domain-containing protein</fullName>
    </recommendedName>
</protein>
<proteinExistence type="predicted"/>
<evidence type="ECO:0000313" key="2">
    <source>
        <dbReference type="EMBL" id="KPM37355.1"/>
    </source>
</evidence>
<dbReference type="Proteomes" id="UP000050424">
    <property type="component" value="Unassembled WGS sequence"/>
</dbReference>
<dbReference type="PANTHER" id="PTHR10701">
    <property type="entry name" value="SMALL NUCLEAR RIBONUCLEOPROTEIN-ASSOCIATED PROTEIN B AND N"/>
    <property type="match status" value="1"/>
</dbReference>
<dbReference type="STRING" id="78410.A0A0P7BAC2"/>
<gene>
    <name evidence="2" type="ORF">AK830_g9204</name>
</gene>
<feature type="domain" description="Sm" evidence="1">
    <location>
        <begin position="66"/>
        <end position="151"/>
    </location>
</feature>
<dbReference type="Pfam" id="PF01423">
    <property type="entry name" value="LSM"/>
    <property type="match status" value="1"/>
</dbReference>
<dbReference type="CDD" id="cd06168">
    <property type="entry name" value="LSMD1"/>
    <property type="match status" value="1"/>
</dbReference>